<dbReference type="OrthoDB" id="515313at2759"/>
<evidence type="ECO:0000313" key="2">
    <source>
        <dbReference type="EnsemblMetazoa" id="XP_012061467.1"/>
    </source>
</evidence>
<dbReference type="AlphaFoldDB" id="A0A158NVA9"/>
<dbReference type="PANTHER" id="PTHR23035:SF1">
    <property type="entry name" value="CILIA- AND FLAGELLA-ASSOCIATED PROTEIN 97"/>
    <property type="match status" value="1"/>
</dbReference>
<evidence type="ECO:0000256" key="1">
    <source>
        <dbReference type="ARBA" id="ARBA00008315"/>
    </source>
</evidence>
<accession>A0A158NVA9</accession>
<sequence length="255" mass="29380">MAKQNEINTICECRYALEEDLQETKDSFNNIPNIHEIDEAESETEEMTALDQLDLFGSDEEGDEVVQKTKDTSDDESVYIGESFCSDESCDESEVTNVTSGSLNTSSLIHITDLPLSQSSKEQEIRISESWKDNCQDESYLSSDELPRATTADRDRFTKSRKCKRWNMSFTDEEMRKIERENELLLRKIMAQQKPRHKILGEDTVQSRTSSSAINRKKLQKKIENDNMLLLRRIQQAKSCVFTNTSKMGCRLTFL</sequence>
<evidence type="ECO:0000313" key="3">
    <source>
        <dbReference type="Proteomes" id="UP000005205"/>
    </source>
</evidence>
<keyword evidence="3" id="KW-1185">Reference proteome</keyword>
<dbReference type="Pfam" id="PF13879">
    <property type="entry name" value="Hmw_CFAP97"/>
    <property type="match status" value="1"/>
</dbReference>
<dbReference type="eggNOG" id="ENOG502SDBI">
    <property type="taxonomic scope" value="Eukaryota"/>
</dbReference>
<dbReference type="InterPro" id="IPR029488">
    <property type="entry name" value="Hmw/CFAP97"/>
</dbReference>
<protein>
    <recommendedName>
        <fullName evidence="4">Cilia- and flagella-associated protein 97</fullName>
    </recommendedName>
</protein>
<reference evidence="3" key="1">
    <citation type="journal article" date="2011" name="PLoS Genet.">
        <title>The genome sequence of the leaf-cutter ant Atta cephalotes reveals insights into its obligate symbiotic lifestyle.</title>
        <authorList>
            <person name="Suen G."/>
            <person name="Teiling C."/>
            <person name="Li L."/>
            <person name="Holt C."/>
            <person name="Abouheif E."/>
            <person name="Bornberg-Bauer E."/>
            <person name="Bouffard P."/>
            <person name="Caldera E.J."/>
            <person name="Cash E."/>
            <person name="Cavanaugh A."/>
            <person name="Denas O."/>
            <person name="Elhaik E."/>
            <person name="Fave M.J."/>
            <person name="Gadau J."/>
            <person name="Gibson J.D."/>
            <person name="Graur D."/>
            <person name="Grubbs K.J."/>
            <person name="Hagen D.E."/>
            <person name="Harkins T.T."/>
            <person name="Helmkampf M."/>
            <person name="Hu H."/>
            <person name="Johnson B.R."/>
            <person name="Kim J."/>
            <person name="Marsh S.E."/>
            <person name="Moeller J.A."/>
            <person name="Munoz-Torres M.C."/>
            <person name="Murphy M.C."/>
            <person name="Naughton M.C."/>
            <person name="Nigam S."/>
            <person name="Overson R."/>
            <person name="Rajakumar R."/>
            <person name="Reese J.T."/>
            <person name="Scott J.J."/>
            <person name="Smith C.R."/>
            <person name="Tao S."/>
            <person name="Tsutsui N.D."/>
            <person name="Viljakainen L."/>
            <person name="Wissler L."/>
            <person name="Yandell M.D."/>
            <person name="Zimmer F."/>
            <person name="Taylor J."/>
            <person name="Slater S.C."/>
            <person name="Clifton S.W."/>
            <person name="Warren W.C."/>
            <person name="Elsik C.G."/>
            <person name="Smith C.D."/>
            <person name="Weinstock G.M."/>
            <person name="Gerardo N.M."/>
            <person name="Currie C.R."/>
        </authorList>
    </citation>
    <scope>NUCLEOTIDE SEQUENCE [LARGE SCALE GENOMIC DNA]</scope>
</reference>
<dbReference type="KEGG" id="acep:105624719"/>
<name>A0A158NVA9_ATTCE</name>
<dbReference type="STRING" id="12957.A0A158NVA9"/>
<dbReference type="EMBL" id="ADTU01002880">
    <property type="status" value="NOT_ANNOTATED_CDS"/>
    <property type="molecule type" value="Genomic_DNA"/>
</dbReference>
<dbReference type="Proteomes" id="UP000005205">
    <property type="component" value="Unassembled WGS sequence"/>
</dbReference>
<proteinExistence type="inferred from homology"/>
<gene>
    <name evidence="2" type="primary">105624719</name>
</gene>
<comment type="similarity">
    <text evidence="1">Belongs to the CFAP97 family.</text>
</comment>
<reference evidence="2" key="2">
    <citation type="submission" date="2016-04" db="UniProtKB">
        <authorList>
            <consortium name="EnsemblMetazoa"/>
        </authorList>
    </citation>
    <scope>IDENTIFICATION</scope>
</reference>
<dbReference type="EnsemblMetazoa" id="XM_012206077.1">
    <property type="protein sequence ID" value="XP_012061467.1"/>
    <property type="gene ID" value="LOC105624719"/>
</dbReference>
<dbReference type="InParanoid" id="A0A158NVA9"/>
<evidence type="ECO:0008006" key="4">
    <source>
        <dbReference type="Google" id="ProtNLM"/>
    </source>
</evidence>
<dbReference type="PANTHER" id="PTHR23035">
    <property type="entry name" value="CILIA- AND FLAGELLA-ASSOCIATED PROTEIN 97-RELATED"/>
    <property type="match status" value="1"/>
</dbReference>
<dbReference type="InterPro" id="IPR038791">
    <property type="entry name" value="Cfap97/Hemingway"/>
</dbReference>
<organism evidence="2 3">
    <name type="scientific">Atta cephalotes</name>
    <name type="common">Leafcutter ant</name>
    <dbReference type="NCBI Taxonomy" id="12957"/>
    <lineage>
        <taxon>Eukaryota</taxon>
        <taxon>Metazoa</taxon>
        <taxon>Ecdysozoa</taxon>
        <taxon>Arthropoda</taxon>
        <taxon>Hexapoda</taxon>
        <taxon>Insecta</taxon>
        <taxon>Pterygota</taxon>
        <taxon>Neoptera</taxon>
        <taxon>Endopterygota</taxon>
        <taxon>Hymenoptera</taxon>
        <taxon>Apocrita</taxon>
        <taxon>Aculeata</taxon>
        <taxon>Formicoidea</taxon>
        <taxon>Formicidae</taxon>
        <taxon>Myrmicinae</taxon>
        <taxon>Atta</taxon>
    </lineage>
</organism>